<accession>A0ABV5S3C7</accession>
<proteinExistence type="predicted"/>
<evidence type="ECO:0000313" key="3">
    <source>
        <dbReference type="Proteomes" id="UP001589532"/>
    </source>
</evidence>
<sequence length="112" mass="12725">MPTATASHPRPDDWIPYERSRLRTELTRISRSGDSDAEWALIEPLLPVPACQTPKGGRPEKHHRRDIIDTIRSVNDNATKWRALPADFPPFPARLRLLCALDEGRGLQPDPR</sequence>
<comment type="caution">
    <text evidence="2">The sequence shown here is derived from an EMBL/GenBank/DDBJ whole genome shotgun (WGS) entry which is preliminary data.</text>
</comment>
<name>A0ABV5S3C7_9ACTN</name>
<reference evidence="2 3" key="1">
    <citation type="submission" date="2024-09" db="EMBL/GenBank/DDBJ databases">
        <authorList>
            <person name="Sun Q."/>
            <person name="Mori K."/>
        </authorList>
    </citation>
    <scope>NUCLEOTIDE SEQUENCE [LARGE SCALE GENOMIC DNA]</scope>
    <source>
        <strain evidence="2 3">JCM 3143</strain>
    </source>
</reference>
<keyword evidence="3" id="KW-1185">Reference proteome</keyword>
<gene>
    <name evidence="2" type="ORF">ACFFSA_24060</name>
</gene>
<dbReference type="PANTHER" id="PTHR30007">
    <property type="entry name" value="PHP DOMAIN PROTEIN"/>
    <property type="match status" value="1"/>
</dbReference>
<organism evidence="2 3">
    <name type="scientific">Nonomuraea helvata</name>
    <dbReference type="NCBI Taxonomy" id="37484"/>
    <lineage>
        <taxon>Bacteria</taxon>
        <taxon>Bacillati</taxon>
        <taxon>Actinomycetota</taxon>
        <taxon>Actinomycetes</taxon>
        <taxon>Streptosporangiales</taxon>
        <taxon>Streptosporangiaceae</taxon>
        <taxon>Nonomuraea</taxon>
    </lineage>
</organism>
<evidence type="ECO:0000259" key="1">
    <source>
        <dbReference type="Pfam" id="PF13340"/>
    </source>
</evidence>
<evidence type="ECO:0000313" key="2">
    <source>
        <dbReference type="EMBL" id="MFB9626172.1"/>
    </source>
</evidence>
<dbReference type="RefSeq" id="WP_378520870.1">
    <property type="nucleotide sequence ID" value="NZ_BAAAXV010000012.1"/>
</dbReference>
<dbReference type="EMBL" id="JBHMBW010000021">
    <property type="protein sequence ID" value="MFB9626172.1"/>
    <property type="molecule type" value="Genomic_DNA"/>
</dbReference>
<dbReference type="InterPro" id="IPR025161">
    <property type="entry name" value="IS402-like_dom"/>
</dbReference>
<dbReference type="PANTHER" id="PTHR30007:SF0">
    <property type="entry name" value="TRANSPOSASE"/>
    <property type="match status" value="1"/>
</dbReference>
<protein>
    <submittedName>
        <fullName evidence="2">Transposase</fullName>
    </submittedName>
</protein>
<dbReference type="Pfam" id="PF13340">
    <property type="entry name" value="DUF4096"/>
    <property type="match status" value="1"/>
</dbReference>
<feature type="domain" description="Insertion element IS402-like" evidence="1">
    <location>
        <begin position="35"/>
        <end position="92"/>
    </location>
</feature>
<dbReference type="Proteomes" id="UP001589532">
    <property type="component" value="Unassembled WGS sequence"/>
</dbReference>